<keyword evidence="1" id="KW-0472">Membrane</keyword>
<keyword evidence="1" id="KW-0812">Transmembrane</keyword>
<evidence type="ECO:0000313" key="3">
    <source>
        <dbReference type="Proteomes" id="UP000008311"/>
    </source>
</evidence>
<dbReference type="InParanoid" id="B9T0F3"/>
<feature type="transmembrane region" description="Helical" evidence="1">
    <location>
        <begin position="302"/>
        <end position="324"/>
    </location>
</feature>
<keyword evidence="1" id="KW-1133">Transmembrane helix</keyword>
<dbReference type="PANTHER" id="PTHR31061:SF28">
    <property type="entry name" value="HEPARAN-ALPHA-GLUCOSAMINIDE N-ACETYLTRANSFERASE-LIKE"/>
    <property type="match status" value="1"/>
</dbReference>
<organism evidence="2 3">
    <name type="scientific">Ricinus communis</name>
    <name type="common">Castor bean</name>
    <dbReference type="NCBI Taxonomy" id="3988"/>
    <lineage>
        <taxon>Eukaryota</taxon>
        <taxon>Viridiplantae</taxon>
        <taxon>Streptophyta</taxon>
        <taxon>Embryophyta</taxon>
        <taxon>Tracheophyta</taxon>
        <taxon>Spermatophyta</taxon>
        <taxon>Magnoliopsida</taxon>
        <taxon>eudicotyledons</taxon>
        <taxon>Gunneridae</taxon>
        <taxon>Pentapetalae</taxon>
        <taxon>rosids</taxon>
        <taxon>fabids</taxon>
        <taxon>Malpighiales</taxon>
        <taxon>Euphorbiaceae</taxon>
        <taxon>Acalyphoideae</taxon>
        <taxon>Acalypheae</taxon>
        <taxon>Ricinus</taxon>
    </lineage>
</organism>
<feature type="transmembrane region" description="Helical" evidence="1">
    <location>
        <begin position="134"/>
        <end position="152"/>
    </location>
</feature>
<protein>
    <submittedName>
        <fullName evidence="2">Uncharacterized protein</fullName>
    </submittedName>
</protein>
<feature type="transmembrane region" description="Helical" evidence="1">
    <location>
        <begin position="344"/>
        <end position="364"/>
    </location>
</feature>
<dbReference type="EMBL" id="EQ974303">
    <property type="protein sequence ID" value="EEF30642.1"/>
    <property type="molecule type" value="Genomic_DNA"/>
</dbReference>
<evidence type="ECO:0000313" key="2">
    <source>
        <dbReference type="EMBL" id="EEF30642.1"/>
    </source>
</evidence>
<reference evidence="3" key="1">
    <citation type="journal article" date="2010" name="Nat. Biotechnol.">
        <title>Draft genome sequence of the oilseed species Ricinus communis.</title>
        <authorList>
            <person name="Chan A.P."/>
            <person name="Crabtree J."/>
            <person name="Zhao Q."/>
            <person name="Lorenzi H."/>
            <person name="Orvis J."/>
            <person name="Puiu D."/>
            <person name="Melake-Berhan A."/>
            <person name="Jones K.M."/>
            <person name="Redman J."/>
            <person name="Chen G."/>
            <person name="Cahoon E.B."/>
            <person name="Gedil M."/>
            <person name="Stanke M."/>
            <person name="Haas B.J."/>
            <person name="Wortman J.R."/>
            <person name="Fraser-Liggett C.M."/>
            <person name="Ravel J."/>
            <person name="Rabinowicz P.D."/>
        </authorList>
    </citation>
    <scope>NUCLEOTIDE SEQUENCE [LARGE SCALE GENOMIC DNA]</scope>
    <source>
        <strain evidence="3">cv. Hale</strain>
    </source>
</reference>
<keyword evidence="3" id="KW-1185">Reference proteome</keyword>
<dbReference type="Proteomes" id="UP000008311">
    <property type="component" value="Unassembled WGS sequence"/>
</dbReference>
<feature type="transmembrane region" description="Helical" evidence="1">
    <location>
        <begin position="27"/>
        <end position="45"/>
    </location>
</feature>
<proteinExistence type="predicted"/>
<dbReference type="PANTHER" id="PTHR31061">
    <property type="entry name" value="LD22376P"/>
    <property type="match status" value="1"/>
</dbReference>
<dbReference type="AlphaFoldDB" id="B9T0F3"/>
<name>B9T0F3_RICCO</name>
<feature type="transmembrane region" description="Helical" evidence="1">
    <location>
        <begin position="96"/>
        <end position="114"/>
    </location>
</feature>
<feature type="transmembrane region" description="Helical" evidence="1">
    <location>
        <begin position="275"/>
        <end position="296"/>
    </location>
</feature>
<sequence length="397" mass="44685">MMLVDYGGSIFPIIAHSPWNGLHLADFVMPFFLFIAGVSLALVYKKVTKRIDATWKAMLRAVKLFFLGVFLQGGYFHGINSLTYGVDIERIRWFGILQRISIGYIVAALCEIWLSRRTQSQREIGFFKNYYWHWVVAFSLSAVYLGLLYGLYVPDWQFEMSNAASSALPINGSNVYMVKCSVRGDLGPACNSAGMIDRYVLGFDHLYTKPVHRNLKECNMTNGQVSESSPSWCHAPFDPEGLLSSLTAAITCIIGLQCGHVLAHIQEHKGRIESWSLFSASLLLLGSVLAFIGIPVNKSLYTISYMLITSALSGITFCALYLLVDVYGYRRVTFPLEWMGKHSLSIFILVTSNILIIAIQGFYWKNPEKNLVYSIKCQGKKIMLSKKPSLKHDLMTE</sequence>
<gene>
    <name evidence="2" type="ORF">RCOM_1112620</name>
</gene>
<accession>B9T0F3</accession>
<feature type="transmembrane region" description="Helical" evidence="1">
    <location>
        <begin position="57"/>
        <end position="76"/>
    </location>
</feature>
<dbReference type="STRING" id="3988.B9T0F3"/>
<feature type="transmembrane region" description="Helical" evidence="1">
    <location>
        <begin position="242"/>
        <end position="263"/>
    </location>
</feature>
<dbReference type="eggNOG" id="KOG4683">
    <property type="taxonomic scope" value="Eukaryota"/>
</dbReference>
<evidence type="ECO:0000256" key="1">
    <source>
        <dbReference type="SAM" id="Phobius"/>
    </source>
</evidence>